<evidence type="ECO:0000256" key="2">
    <source>
        <dbReference type="ARBA" id="ARBA00022723"/>
    </source>
</evidence>
<evidence type="ECO:0000259" key="10">
    <source>
        <dbReference type="Pfam" id="PF02872"/>
    </source>
</evidence>
<evidence type="ECO:0000256" key="6">
    <source>
        <dbReference type="RuleBase" id="RU362119"/>
    </source>
</evidence>
<dbReference type="Gene3D" id="3.90.780.10">
    <property type="entry name" value="5'-Nucleotidase, C-terminal domain"/>
    <property type="match status" value="1"/>
</dbReference>
<name>A0A9P5BZR0_9PLEO</name>
<evidence type="ECO:0000259" key="9">
    <source>
        <dbReference type="Pfam" id="PF00149"/>
    </source>
</evidence>
<dbReference type="GO" id="GO:0009166">
    <property type="term" value="P:nucleotide catabolic process"/>
    <property type="evidence" value="ECO:0007669"/>
    <property type="project" value="InterPro"/>
</dbReference>
<accession>A0A9P5BZR0</accession>
<feature type="transmembrane region" description="Helical" evidence="8">
    <location>
        <begin position="571"/>
        <end position="593"/>
    </location>
</feature>
<evidence type="ECO:0000256" key="3">
    <source>
        <dbReference type="ARBA" id="ARBA00022729"/>
    </source>
</evidence>
<evidence type="ECO:0000256" key="1">
    <source>
        <dbReference type="ARBA" id="ARBA00006654"/>
    </source>
</evidence>
<evidence type="ECO:0000256" key="7">
    <source>
        <dbReference type="SAM" id="MobiDB-lite"/>
    </source>
</evidence>
<keyword evidence="8" id="KW-1133">Transmembrane helix</keyword>
<keyword evidence="5 6" id="KW-0378">Hydrolase</keyword>
<dbReference type="InterPro" id="IPR008334">
    <property type="entry name" value="5'-Nucleotdase_C"/>
</dbReference>
<dbReference type="PANTHER" id="PTHR11575">
    <property type="entry name" value="5'-NUCLEOTIDASE-RELATED"/>
    <property type="match status" value="1"/>
</dbReference>
<evidence type="ECO:0000256" key="4">
    <source>
        <dbReference type="ARBA" id="ARBA00022741"/>
    </source>
</evidence>
<dbReference type="Pfam" id="PF02872">
    <property type="entry name" value="5_nucleotid_C"/>
    <property type="match status" value="1"/>
</dbReference>
<dbReference type="Pfam" id="PF00149">
    <property type="entry name" value="Metallophos"/>
    <property type="match status" value="1"/>
</dbReference>
<keyword evidence="12" id="KW-1185">Reference proteome</keyword>
<evidence type="ECO:0000313" key="12">
    <source>
        <dbReference type="Proteomes" id="UP000758155"/>
    </source>
</evidence>
<dbReference type="EMBL" id="SWKV01000045">
    <property type="protein sequence ID" value="KAF3037062.1"/>
    <property type="molecule type" value="Genomic_DNA"/>
</dbReference>
<feature type="signal peptide" evidence="6">
    <location>
        <begin position="1"/>
        <end position="22"/>
    </location>
</feature>
<dbReference type="SUPFAM" id="SSF55816">
    <property type="entry name" value="5'-nucleotidase (syn. UDP-sugar hydrolase), C-terminal domain"/>
    <property type="match status" value="1"/>
</dbReference>
<dbReference type="PROSITE" id="PS00786">
    <property type="entry name" value="5_NUCLEOTIDASE_2"/>
    <property type="match status" value="1"/>
</dbReference>
<dbReference type="PANTHER" id="PTHR11575:SF24">
    <property type="entry name" value="5'-NUCLEOTIDASE"/>
    <property type="match status" value="1"/>
</dbReference>
<evidence type="ECO:0000256" key="5">
    <source>
        <dbReference type="ARBA" id="ARBA00022801"/>
    </source>
</evidence>
<dbReference type="InterPro" id="IPR006146">
    <property type="entry name" value="5'-Nucleotdase_CS"/>
</dbReference>
<dbReference type="GO" id="GO:0016788">
    <property type="term" value="F:hydrolase activity, acting on ester bonds"/>
    <property type="evidence" value="ECO:0007669"/>
    <property type="project" value="InterPro"/>
</dbReference>
<keyword evidence="8" id="KW-0812">Transmembrane</keyword>
<feature type="region of interest" description="Disordered" evidence="7">
    <location>
        <begin position="541"/>
        <end position="570"/>
    </location>
</feature>
<dbReference type="InterPro" id="IPR004843">
    <property type="entry name" value="Calcineurin-like_PHP"/>
</dbReference>
<feature type="chain" id="PRO_5040538455" description="Hydrolase" evidence="6">
    <location>
        <begin position="23"/>
        <end position="594"/>
    </location>
</feature>
<evidence type="ECO:0000313" key="11">
    <source>
        <dbReference type="EMBL" id="KAF3037062.1"/>
    </source>
</evidence>
<dbReference type="AlphaFoldDB" id="A0A9P5BZR0"/>
<feature type="domain" description="Calcineurin-like phosphoesterase" evidence="9">
    <location>
        <begin position="45"/>
        <end position="257"/>
    </location>
</feature>
<keyword evidence="3 6" id="KW-0732">Signal</keyword>
<dbReference type="CDD" id="cd07409">
    <property type="entry name" value="MPP_CD73_N"/>
    <property type="match status" value="1"/>
</dbReference>
<feature type="domain" description="5'-Nucleotidase C-terminal" evidence="10">
    <location>
        <begin position="345"/>
        <end position="501"/>
    </location>
</feature>
<comment type="caution">
    <text evidence="11">The sequence shown here is derived from an EMBL/GenBank/DDBJ whole genome shotgun (WGS) entry which is preliminary data.</text>
</comment>
<evidence type="ECO:0008006" key="13">
    <source>
        <dbReference type="Google" id="ProtNLM"/>
    </source>
</evidence>
<evidence type="ECO:0000256" key="8">
    <source>
        <dbReference type="SAM" id="Phobius"/>
    </source>
</evidence>
<dbReference type="InterPro" id="IPR036907">
    <property type="entry name" value="5'-Nucleotdase_C_sf"/>
</dbReference>
<dbReference type="OrthoDB" id="7722975at2759"/>
<dbReference type="PRINTS" id="PR01607">
    <property type="entry name" value="APYRASEFAMLY"/>
</dbReference>
<proteinExistence type="inferred from homology"/>
<dbReference type="Proteomes" id="UP000758155">
    <property type="component" value="Unassembled WGS sequence"/>
</dbReference>
<feature type="compositionally biased region" description="Low complexity" evidence="7">
    <location>
        <begin position="554"/>
        <end position="570"/>
    </location>
</feature>
<keyword evidence="2" id="KW-0479">Metal-binding</keyword>
<dbReference type="Gene3D" id="3.60.21.10">
    <property type="match status" value="1"/>
</dbReference>
<dbReference type="InterPro" id="IPR006179">
    <property type="entry name" value="5_nucleotidase/apyrase"/>
</dbReference>
<comment type="similarity">
    <text evidence="1 6">Belongs to the 5'-nucleotidase family.</text>
</comment>
<sequence>MKFSTTSGVAALSALAVGQAAAEDALYSRHLAKRQLSDEGNYNITFFHVNDVHAHLDEFSSSGTDCTRPERGCYGGYARIKTVVEEQRPNYNNSLWLNVGDEFQGTLFYSFYGGEKIAETLNQMNFSAMTLGNHEFDGGDEELGQFLVNLTFPIISANIHSQNEKLNKTIKPYHIFEEHDLALIGVTTDETPSIANPDETTVFSDVVEAVQGAIDEIKSTTNISRIAAITHIGYEKDQELAKATKGLQLIMGGHSHTLLGDMEDAEGKYPTIVDNADGDEVFIVTAYRWGEYVGEIEVTYDAQGKIVAYHGAPIHITNTTRQDEDLQAQIESWRGPFEEFAAEVLGASEVELDQTTCQRQECLLGDFMADAMLAYRKNNTQDVDFAIINAGGIRATIDQGDITRGEVLTSFPFGNAIVQIEVDGKYLWEVLEGIVTGVNVANGEEVTSFFQVSTGIKVDYNPENNNGSKLVAVTIGDQPLDNSTKYQVVTLDFIAGGGDNFFTPTTDFVTLDTQDEVLTQYIQAQTPVNIQLDKRIEIVDGQRNSTGGGNETANSTNPSGTGSPSPESTGAAAHIGSGIFGATIFAAIASLFML</sequence>
<dbReference type="SUPFAM" id="SSF56300">
    <property type="entry name" value="Metallo-dependent phosphatases"/>
    <property type="match status" value="1"/>
</dbReference>
<dbReference type="InterPro" id="IPR029052">
    <property type="entry name" value="Metallo-depent_PP-like"/>
</dbReference>
<dbReference type="GO" id="GO:0046872">
    <property type="term" value="F:metal ion binding"/>
    <property type="evidence" value="ECO:0007669"/>
    <property type="project" value="UniProtKB-KW"/>
</dbReference>
<dbReference type="GO" id="GO:0000166">
    <property type="term" value="F:nucleotide binding"/>
    <property type="evidence" value="ECO:0007669"/>
    <property type="project" value="UniProtKB-KW"/>
</dbReference>
<keyword evidence="4 6" id="KW-0547">Nucleotide-binding</keyword>
<protein>
    <recommendedName>
        <fullName evidence="13">Hydrolase</fullName>
    </recommendedName>
</protein>
<reference evidence="11" key="1">
    <citation type="submission" date="2019-04" db="EMBL/GenBank/DDBJ databases">
        <title>Sequencing of skin fungus with MAO and IRED activity.</title>
        <authorList>
            <person name="Marsaioli A.J."/>
            <person name="Bonatto J.M.C."/>
            <person name="Reis Junior O."/>
        </authorList>
    </citation>
    <scope>NUCLEOTIDE SEQUENCE</scope>
    <source>
        <strain evidence="11">28M1</strain>
    </source>
</reference>
<keyword evidence="8" id="KW-0472">Membrane</keyword>
<gene>
    <name evidence="11" type="ORF">E8E12_002037</name>
</gene>
<dbReference type="FunFam" id="3.60.21.10:FF:000020">
    <property type="entry name" value="NT5E isoform 4"/>
    <property type="match status" value="1"/>
</dbReference>
<organism evidence="11 12">
    <name type="scientific">Didymella heteroderae</name>
    <dbReference type="NCBI Taxonomy" id="1769908"/>
    <lineage>
        <taxon>Eukaryota</taxon>
        <taxon>Fungi</taxon>
        <taxon>Dikarya</taxon>
        <taxon>Ascomycota</taxon>
        <taxon>Pezizomycotina</taxon>
        <taxon>Dothideomycetes</taxon>
        <taxon>Pleosporomycetidae</taxon>
        <taxon>Pleosporales</taxon>
        <taxon>Pleosporineae</taxon>
        <taxon>Didymellaceae</taxon>
        <taxon>Didymella</taxon>
    </lineage>
</organism>